<feature type="region of interest" description="Disordered" evidence="1">
    <location>
        <begin position="1"/>
        <end position="29"/>
    </location>
</feature>
<name>A0A6M5YH94_9BACT</name>
<proteinExistence type="predicted"/>
<keyword evidence="3" id="KW-1185">Reference proteome</keyword>
<gene>
    <name evidence="2" type="ORF">FTUN_0931</name>
</gene>
<reference evidence="3" key="1">
    <citation type="submission" date="2020-05" db="EMBL/GenBank/DDBJ databases">
        <title>Frigoriglobus tundricola gen. nov., sp. nov., a psychrotolerant cellulolytic planctomycete of the family Gemmataceae with two divergent copies of 16S rRNA gene.</title>
        <authorList>
            <person name="Kulichevskaya I.S."/>
            <person name="Ivanova A.A."/>
            <person name="Naumoff D.G."/>
            <person name="Beletsky A.V."/>
            <person name="Rijpstra W.I.C."/>
            <person name="Sinninghe Damste J.S."/>
            <person name="Mardanov A.V."/>
            <person name="Ravin N.V."/>
            <person name="Dedysh S.N."/>
        </authorList>
    </citation>
    <scope>NUCLEOTIDE SEQUENCE [LARGE SCALE GENOMIC DNA]</scope>
    <source>
        <strain evidence="3">PL17</strain>
    </source>
</reference>
<evidence type="ECO:0000256" key="1">
    <source>
        <dbReference type="SAM" id="MobiDB-lite"/>
    </source>
</evidence>
<dbReference type="KEGG" id="ftj:FTUN_0931"/>
<protein>
    <submittedName>
        <fullName evidence="2">Uncharacterized protein</fullName>
    </submittedName>
</protein>
<dbReference type="EMBL" id="CP053452">
    <property type="protein sequence ID" value="QJW93425.1"/>
    <property type="molecule type" value="Genomic_DNA"/>
</dbReference>
<dbReference type="Proteomes" id="UP000503447">
    <property type="component" value="Chromosome"/>
</dbReference>
<accession>A0A6M5YH94</accession>
<sequence length="59" mass="6313">MRGASPTGSRKVHGWCARPRGERASSSVGLHERKAVYAPVRVKMACGCNKELKAFAAGK</sequence>
<dbReference type="AlphaFoldDB" id="A0A6M5YH94"/>
<evidence type="ECO:0000313" key="3">
    <source>
        <dbReference type="Proteomes" id="UP000503447"/>
    </source>
</evidence>
<evidence type="ECO:0000313" key="2">
    <source>
        <dbReference type="EMBL" id="QJW93425.1"/>
    </source>
</evidence>
<organism evidence="2 3">
    <name type="scientific">Frigoriglobus tundricola</name>
    <dbReference type="NCBI Taxonomy" id="2774151"/>
    <lineage>
        <taxon>Bacteria</taxon>
        <taxon>Pseudomonadati</taxon>
        <taxon>Planctomycetota</taxon>
        <taxon>Planctomycetia</taxon>
        <taxon>Gemmatales</taxon>
        <taxon>Gemmataceae</taxon>
        <taxon>Frigoriglobus</taxon>
    </lineage>
</organism>